<dbReference type="eggNOG" id="COG3547">
    <property type="taxonomic scope" value="Bacteria"/>
</dbReference>
<dbReference type="RefSeq" id="WP_011525181.1">
    <property type="nucleotide sequence ID" value="NC_008009.1"/>
</dbReference>
<dbReference type="InterPro" id="IPR047650">
    <property type="entry name" value="Transpos_IS110"/>
</dbReference>
<dbReference type="KEGG" id="aba:Acid345_4384"/>
<evidence type="ECO:0000313" key="3">
    <source>
        <dbReference type="EMBL" id="ABF43384.1"/>
    </source>
</evidence>
<protein>
    <submittedName>
        <fullName evidence="3">Transposase IS116/IS110/IS902</fullName>
    </submittedName>
</protein>
<dbReference type="EnsemblBacteria" id="ABF43384">
    <property type="protein sequence ID" value="ABF43384"/>
    <property type="gene ID" value="Acid345_4384"/>
</dbReference>
<dbReference type="OrthoDB" id="105383at2"/>
<dbReference type="AlphaFoldDB" id="Q1IIB6"/>
<proteinExistence type="predicted"/>
<dbReference type="Pfam" id="PF01548">
    <property type="entry name" value="DEDD_Tnp_IS110"/>
    <property type="match status" value="1"/>
</dbReference>
<dbReference type="PANTHER" id="PTHR33055:SF3">
    <property type="entry name" value="PUTATIVE TRANSPOSASE FOR IS117-RELATED"/>
    <property type="match status" value="1"/>
</dbReference>
<feature type="domain" description="Transposase IS116/IS110/IS902 C-terminal" evidence="2">
    <location>
        <begin position="209"/>
        <end position="295"/>
    </location>
</feature>
<dbReference type="PANTHER" id="PTHR33055">
    <property type="entry name" value="TRANSPOSASE FOR INSERTION SEQUENCE ELEMENT IS1111A"/>
    <property type="match status" value="1"/>
</dbReference>
<dbReference type="GO" id="GO:0004803">
    <property type="term" value="F:transposase activity"/>
    <property type="evidence" value="ECO:0007669"/>
    <property type="project" value="InterPro"/>
</dbReference>
<feature type="domain" description="Transposase IS110-like N-terminal" evidence="1">
    <location>
        <begin position="4"/>
        <end position="145"/>
    </location>
</feature>
<evidence type="ECO:0000259" key="2">
    <source>
        <dbReference type="Pfam" id="PF02371"/>
    </source>
</evidence>
<sequence>MMIVGCDFHPGWQQVAVFDSETGEIRELRLHNESGEAERFYRSLPVPTLVGLEACGNTQWFEDLLDRLGHEVWIGDAAAIRASYVRKQKTDRRDAGHILKLLIEGRFPRLWRPSAAERDVRQLLIHRDRLVGIRSRVKNGLQHLMLNKGRQMKFKLWSEAGQQQLRELPLEGWAAQRRKDLLHLLGQITPLIEELNRAVEQAAYANERARLLMTQPGVGPITALAYVLTMGDVSRFKRGKQIGSYLGLIPSEHSSSKRRRLGSISKQGSPFLRMLLVESAQTVTRLDEGFRKQYQHRCHRKMKAVAKVAAARRLAVRLYWMLRSNTAYPEIARIEGSPR</sequence>
<dbReference type="NCBIfam" id="NF033542">
    <property type="entry name" value="transpos_IS110"/>
    <property type="match status" value="1"/>
</dbReference>
<dbReference type="GO" id="GO:0006313">
    <property type="term" value="P:DNA transposition"/>
    <property type="evidence" value="ECO:0007669"/>
    <property type="project" value="InterPro"/>
</dbReference>
<gene>
    <name evidence="3" type="ordered locus">Acid345_4384</name>
</gene>
<dbReference type="InterPro" id="IPR002525">
    <property type="entry name" value="Transp_IS110-like_N"/>
</dbReference>
<dbReference type="HOGENOM" id="CLU_036902_1_0_0"/>
<keyword evidence="4" id="KW-1185">Reference proteome</keyword>
<evidence type="ECO:0000259" key="1">
    <source>
        <dbReference type="Pfam" id="PF01548"/>
    </source>
</evidence>
<name>Q1IIB6_KORVE</name>
<dbReference type="Proteomes" id="UP000002432">
    <property type="component" value="Chromosome"/>
</dbReference>
<evidence type="ECO:0000313" key="4">
    <source>
        <dbReference type="Proteomes" id="UP000002432"/>
    </source>
</evidence>
<dbReference type="Pfam" id="PF02371">
    <property type="entry name" value="Transposase_20"/>
    <property type="match status" value="1"/>
</dbReference>
<organism evidence="3 4">
    <name type="scientific">Koribacter versatilis (strain Ellin345)</name>
    <dbReference type="NCBI Taxonomy" id="204669"/>
    <lineage>
        <taxon>Bacteria</taxon>
        <taxon>Pseudomonadati</taxon>
        <taxon>Acidobacteriota</taxon>
        <taxon>Terriglobia</taxon>
        <taxon>Terriglobales</taxon>
        <taxon>Candidatus Korobacteraceae</taxon>
        <taxon>Candidatus Korobacter</taxon>
    </lineage>
</organism>
<accession>Q1IIB6</accession>
<dbReference type="EMBL" id="CP000360">
    <property type="protein sequence ID" value="ABF43384.1"/>
    <property type="molecule type" value="Genomic_DNA"/>
</dbReference>
<dbReference type="InterPro" id="IPR003346">
    <property type="entry name" value="Transposase_20"/>
</dbReference>
<reference evidence="3 4" key="1">
    <citation type="journal article" date="2009" name="Appl. Environ. Microbiol.">
        <title>Three genomes from the phylum Acidobacteria provide insight into the lifestyles of these microorganisms in soils.</title>
        <authorList>
            <person name="Ward N.L."/>
            <person name="Challacombe J.F."/>
            <person name="Janssen P.H."/>
            <person name="Henrissat B."/>
            <person name="Coutinho P.M."/>
            <person name="Wu M."/>
            <person name="Xie G."/>
            <person name="Haft D.H."/>
            <person name="Sait M."/>
            <person name="Badger J."/>
            <person name="Barabote R.D."/>
            <person name="Bradley B."/>
            <person name="Brettin T.S."/>
            <person name="Brinkac L.M."/>
            <person name="Bruce D."/>
            <person name="Creasy T."/>
            <person name="Daugherty S.C."/>
            <person name="Davidsen T.M."/>
            <person name="DeBoy R.T."/>
            <person name="Detter J.C."/>
            <person name="Dodson R.J."/>
            <person name="Durkin A.S."/>
            <person name="Ganapathy A."/>
            <person name="Gwinn-Giglio M."/>
            <person name="Han C.S."/>
            <person name="Khouri H."/>
            <person name="Kiss H."/>
            <person name="Kothari S.P."/>
            <person name="Madupu R."/>
            <person name="Nelson K.E."/>
            <person name="Nelson W.C."/>
            <person name="Paulsen I."/>
            <person name="Penn K."/>
            <person name="Ren Q."/>
            <person name="Rosovitz M.J."/>
            <person name="Selengut J.D."/>
            <person name="Shrivastava S."/>
            <person name="Sullivan S.A."/>
            <person name="Tapia R."/>
            <person name="Thompson L.S."/>
            <person name="Watkins K.L."/>
            <person name="Yang Q."/>
            <person name="Yu C."/>
            <person name="Zafar N."/>
            <person name="Zhou L."/>
            <person name="Kuske C.R."/>
        </authorList>
    </citation>
    <scope>NUCLEOTIDE SEQUENCE [LARGE SCALE GENOMIC DNA]</scope>
    <source>
        <strain evidence="3 4">Ellin345</strain>
    </source>
</reference>
<dbReference type="GO" id="GO:0003677">
    <property type="term" value="F:DNA binding"/>
    <property type="evidence" value="ECO:0007669"/>
    <property type="project" value="InterPro"/>
</dbReference>